<dbReference type="PANTHER" id="PTHR43677:SF4">
    <property type="entry name" value="QUINONE OXIDOREDUCTASE-LIKE PROTEIN 2"/>
    <property type="match status" value="1"/>
</dbReference>
<feature type="domain" description="Enoyl reductase (ER)" evidence="1">
    <location>
        <begin position="9"/>
        <end position="308"/>
    </location>
</feature>
<dbReference type="InterPro" id="IPR036291">
    <property type="entry name" value="NAD(P)-bd_dom_sf"/>
</dbReference>
<protein>
    <submittedName>
        <fullName evidence="2">NADPH:quinone reductase</fullName>
    </submittedName>
</protein>
<proteinExistence type="predicted"/>
<dbReference type="OrthoDB" id="3813297at2"/>
<dbReference type="Pfam" id="PF08240">
    <property type="entry name" value="ADH_N"/>
    <property type="match status" value="1"/>
</dbReference>
<evidence type="ECO:0000313" key="3">
    <source>
        <dbReference type="Proteomes" id="UP000199202"/>
    </source>
</evidence>
<dbReference type="Proteomes" id="UP000199202">
    <property type="component" value="Unassembled WGS sequence"/>
</dbReference>
<reference evidence="2 3" key="1">
    <citation type="submission" date="2016-10" db="EMBL/GenBank/DDBJ databases">
        <authorList>
            <person name="de Groot N.N."/>
        </authorList>
    </citation>
    <scope>NUCLEOTIDE SEQUENCE [LARGE SCALE GENOMIC DNA]</scope>
    <source>
        <strain evidence="2 3">CGMCC 4.6533</strain>
    </source>
</reference>
<keyword evidence="3" id="KW-1185">Reference proteome</keyword>
<dbReference type="InterPro" id="IPR011032">
    <property type="entry name" value="GroES-like_sf"/>
</dbReference>
<dbReference type="Pfam" id="PF00107">
    <property type="entry name" value="ADH_zinc_N"/>
    <property type="match status" value="1"/>
</dbReference>
<accession>A0A1G9MW70</accession>
<dbReference type="PANTHER" id="PTHR43677">
    <property type="entry name" value="SHORT-CHAIN DEHYDROGENASE/REDUCTASE"/>
    <property type="match status" value="1"/>
</dbReference>
<evidence type="ECO:0000313" key="2">
    <source>
        <dbReference type="EMBL" id="SDL77865.1"/>
    </source>
</evidence>
<dbReference type="Gene3D" id="3.40.50.720">
    <property type="entry name" value="NAD(P)-binding Rossmann-like Domain"/>
    <property type="match status" value="1"/>
</dbReference>
<dbReference type="SMART" id="SM00829">
    <property type="entry name" value="PKS_ER"/>
    <property type="match status" value="1"/>
</dbReference>
<dbReference type="InterPro" id="IPR051397">
    <property type="entry name" value="Zn-ADH-like_protein"/>
</dbReference>
<dbReference type="EMBL" id="FNDJ01000030">
    <property type="protein sequence ID" value="SDL77865.1"/>
    <property type="molecule type" value="Genomic_DNA"/>
</dbReference>
<dbReference type="InterPro" id="IPR013154">
    <property type="entry name" value="ADH-like_N"/>
</dbReference>
<dbReference type="STRING" id="633440.SAMN05421869_130121"/>
<dbReference type="SUPFAM" id="SSF50129">
    <property type="entry name" value="GroES-like"/>
    <property type="match status" value="1"/>
</dbReference>
<dbReference type="SUPFAM" id="SSF51735">
    <property type="entry name" value="NAD(P)-binding Rossmann-fold domains"/>
    <property type="match status" value="1"/>
</dbReference>
<evidence type="ECO:0000259" key="1">
    <source>
        <dbReference type="SMART" id="SM00829"/>
    </source>
</evidence>
<sequence>MLALVVDHDVPAGLRLGETTDPVPAPDEVLVEVRAISLNHGELRGAILNHGELRGIADQPAGYVPGWDAAGVVRTPAADGSGPPAGSRVVTFGPSGAWAQLRAVPVAELAVVPEEVDLGAASTLPVAGVTALRALRRLGSVTGQRVLVTGASGGVGRFAVQLGAAAGAHVIASVGSAEHGEGLAELGAADVVVGLDGIEPGLHGVLDNVGGPQLAQAFALLAVGASVQSIGATSGEPTVFEPYATVGELRSLQSFLMGAELAGDLAILVGMLAAGRLDPQIGRRMDWRDVAGAVEALFARQIAGKAVLDVS</sequence>
<dbReference type="InterPro" id="IPR013149">
    <property type="entry name" value="ADH-like_C"/>
</dbReference>
<dbReference type="Gene3D" id="3.90.180.10">
    <property type="entry name" value="Medium-chain alcohol dehydrogenases, catalytic domain"/>
    <property type="match status" value="1"/>
</dbReference>
<gene>
    <name evidence="2" type="ORF">SAMN05421869_130121</name>
</gene>
<dbReference type="GO" id="GO:0016491">
    <property type="term" value="F:oxidoreductase activity"/>
    <property type="evidence" value="ECO:0007669"/>
    <property type="project" value="InterPro"/>
</dbReference>
<name>A0A1G9MW70_9ACTN</name>
<dbReference type="AlphaFoldDB" id="A0A1G9MW70"/>
<dbReference type="RefSeq" id="WP_090945577.1">
    <property type="nucleotide sequence ID" value="NZ_FNDJ01000030.1"/>
</dbReference>
<dbReference type="CDD" id="cd08270">
    <property type="entry name" value="MDR4"/>
    <property type="match status" value="1"/>
</dbReference>
<organism evidence="2 3">
    <name type="scientific">Nonomuraea jiangxiensis</name>
    <dbReference type="NCBI Taxonomy" id="633440"/>
    <lineage>
        <taxon>Bacteria</taxon>
        <taxon>Bacillati</taxon>
        <taxon>Actinomycetota</taxon>
        <taxon>Actinomycetes</taxon>
        <taxon>Streptosporangiales</taxon>
        <taxon>Streptosporangiaceae</taxon>
        <taxon>Nonomuraea</taxon>
    </lineage>
</organism>
<dbReference type="InterPro" id="IPR020843">
    <property type="entry name" value="ER"/>
</dbReference>